<dbReference type="HOGENOM" id="CLU_1985643_0_0_1"/>
<dbReference type="Proteomes" id="UP000026915">
    <property type="component" value="Chromosome 8"/>
</dbReference>
<gene>
    <name evidence="1" type="ORF">TCM_034578</name>
</gene>
<protein>
    <submittedName>
        <fullName evidence="1">Uncharacterized protein</fullName>
    </submittedName>
</protein>
<evidence type="ECO:0000313" key="2">
    <source>
        <dbReference type="Proteomes" id="UP000026915"/>
    </source>
</evidence>
<proteinExistence type="predicted"/>
<name>A0A061FF76_THECC</name>
<evidence type="ECO:0000313" key="1">
    <source>
        <dbReference type="EMBL" id="EOY15563.1"/>
    </source>
</evidence>
<reference evidence="1 2" key="1">
    <citation type="journal article" date="2013" name="Genome Biol.">
        <title>The genome sequence of the most widely cultivated cacao type and its use to identify candidate genes regulating pod color.</title>
        <authorList>
            <person name="Motamayor J.C."/>
            <person name="Mockaitis K."/>
            <person name="Schmutz J."/>
            <person name="Haiminen N."/>
            <person name="Iii D.L."/>
            <person name="Cornejo O."/>
            <person name="Findley S.D."/>
            <person name="Zheng P."/>
            <person name="Utro F."/>
            <person name="Royaert S."/>
            <person name="Saski C."/>
            <person name="Jenkins J."/>
            <person name="Podicheti R."/>
            <person name="Zhao M."/>
            <person name="Scheffler B.E."/>
            <person name="Stack J.C."/>
            <person name="Feltus F.A."/>
            <person name="Mustiga G.M."/>
            <person name="Amores F."/>
            <person name="Phillips W."/>
            <person name="Marelli J.P."/>
            <person name="May G.D."/>
            <person name="Shapiro H."/>
            <person name="Ma J."/>
            <person name="Bustamante C.D."/>
            <person name="Schnell R.J."/>
            <person name="Main D."/>
            <person name="Gilbert D."/>
            <person name="Parida L."/>
            <person name="Kuhn D.N."/>
        </authorList>
    </citation>
    <scope>NUCLEOTIDE SEQUENCE [LARGE SCALE GENOMIC DNA]</scope>
    <source>
        <strain evidence="2">cv. Matina 1-6</strain>
    </source>
</reference>
<dbReference type="InParanoid" id="A0A061FF76"/>
<accession>A0A061FF76</accession>
<dbReference type="EMBL" id="CM001886">
    <property type="protein sequence ID" value="EOY15563.1"/>
    <property type="molecule type" value="Genomic_DNA"/>
</dbReference>
<dbReference type="Gramene" id="EOY15563">
    <property type="protein sequence ID" value="EOY15563"/>
    <property type="gene ID" value="TCM_034578"/>
</dbReference>
<sequence>MIGALLKLCSKTLRLKLCRSPLALEQPSQTDVTLSLTGEDHDLCEVGVFTLKRSEAWLPSNPMFLCMYTRNILGVSLFSDLCLAIFMTSPVPLQFYKMSRLKGCIPKVRMGLKLKRVEHYQIHTIS</sequence>
<organism evidence="1 2">
    <name type="scientific">Theobroma cacao</name>
    <name type="common">Cacao</name>
    <name type="synonym">Cocoa</name>
    <dbReference type="NCBI Taxonomy" id="3641"/>
    <lineage>
        <taxon>Eukaryota</taxon>
        <taxon>Viridiplantae</taxon>
        <taxon>Streptophyta</taxon>
        <taxon>Embryophyta</taxon>
        <taxon>Tracheophyta</taxon>
        <taxon>Spermatophyta</taxon>
        <taxon>Magnoliopsida</taxon>
        <taxon>eudicotyledons</taxon>
        <taxon>Gunneridae</taxon>
        <taxon>Pentapetalae</taxon>
        <taxon>rosids</taxon>
        <taxon>malvids</taxon>
        <taxon>Malvales</taxon>
        <taxon>Malvaceae</taxon>
        <taxon>Byttnerioideae</taxon>
        <taxon>Theobroma</taxon>
    </lineage>
</organism>
<keyword evidence="2" id="KW-1185">Reference proteome</keyword>
<dbReference type="AlphaFoldDB" id="A0A061FF76"/>